<dbReference type="Proteomes" id="UP000321258">
    <property type="component" value="Unassembled WGS sequence"/>
</dbReference>
<evidence type="ECO:0000313" key="4">
    <source>
        <dbReference type="EMBL" id="GEP01193.1"/>
    </source>
</evidence>
<sequence length="684" mass="73558">MAQASSTRGGSQFRNSSWLALAPFAALAFGLAFWGFDQHCVGEPCVRPSTLEQVGKSFDLVRGRGSFGFGKDPWQLVFAQWLMPLAAVLAAAKLFLQSLRRDIKVAFARRSRGHVIVCGLGSTGRAIAEGLREAGERVVTVDLDASSVNALAVEDAGAPTIQGDARSAAVLGIAGLPRARALVVATGNDAANLEIALAAAERSASTFRGAGRLAIVPEMRADWLFERFLSQNAVGLGSAAVEFRILNRSEVAARLLFQRPVFAAFAAGRPARSDIAVIGFGDVGHAVVAHGLRTAFALPGCRLRIAVLDKAAEAAEAKFRLLHPGADAIAEIEPVKAHLTPDQPENCKQLSDLLSARRIEAVFVCIPDDEEALFVATQAREMLDRQGRLAIPVFVRTAERRKLGDILARAQGNDLLPDRLVPFGDRSELLAAGVIADGDVDVLARASHEAYLDTLDGQPGDGPSRQPWIALPELFRRSNRLFADHLEFKLRAAGLRSCPAVEPRCYDLSQQDLETIATAEHGRWLAERRLAGWQYGKKRDDLCFRHPALVEWADLPSAVQDQVRTVVARIPAILARVGREIRRERVVRVDPRAPEAAAAILDRFAPEGGEHLVLALDLTEAAAWPLALRAVSIPNVTLQFLGPPPTRSAGPAGLAAEDVARLRERTDGCVDPAAETRAGDAGEP</sequence>
<dbReference type="PROSITE" id="PS51201">
    <property type="entry name" value="RCK_N"/>
    <property type="match status" value="1"/>
</dbReference>
<dbReference type="SUPFAM" id="SSF51735">
    <property type="entry name" value="NAD(P)-binding Rossmann-fold domains"/>
    <property type="match status" value="1"/>
</dbReference>
<feature type="domain" description="RCK N-terminal" evidence="3">
    <location>
        <begin position="112"/>
        <end position="234"/>
    </location>
</feature>
<feature type="transmembrane region" description="Helical" evidence="2">
    <location>
        <begin position="18"/>
        <end position="36"/>
    </location>
</feature>
<dbReference type="OrthoDB" id="4228364at2"/>
<dbReference type="Gene3D" id="3.40.50.720">
    <property type="entry name" value="NAD(P)-binding Rossmann-like Domain"/>
    <property type="match status" value="1"/>
</dbReference>
<dbReference type="EMBL" id="BJZT01000040">
    <property type="protein sequence ID" value="GEP01193.1"/>
    <property type="molecule type" value="Genomic_DNA"/>
</dbReference>
<dbReference type="PANTHER" id="PTHR43833">
    <property type="entry name" value="POTASSIUM CHANNEL PROTEIN 2-RELATED-RELATED"/>
    <property type="match status" value="1"/>
</dbReference>
<dbReference type="Pfam" id="PF02254">
    <property type="entry name" value="TrkA_N"/>
    <property type="match status" value="1"/>
</dbReference>
<name>A0A512IU11_9HYPH</name>
<gene>
    <name evidence="4" type="ORF">MHA02_35800</name>
</gene>
<comment type="caution">
    <text evidence="4">The sequence shown here is derived from an EMBL/GenBank/DDBJ whole genome shotgun (WGS) entry which is preliminary data.</text>
</comment>
<dbReference type="InterPro" id="IPR003148">
    <property type="entry name" value="RCK_N"/>
</dbReference>
<dbReference type="GO" id="GO:0006813">
    <property type="term" value="P:potassium ion transport"/>
    <property type="evidence" value="ECO:0007669"/>
    <property type="project" value="InterPro"/>
</dbReference>
<dbReference type="PANTHER" id="PTHR43833:SF11">
    <property type="entry name" value="VOLTAGE-GATED POTASSIUM CHANNEL KCH"/>
    <property type="match status" value="1"/>
</dbReference>
<evidence type="ECO:0000256" key="2">
    <source>
        <dbReference type="SAM" id="Phobius"/>
    </source>
</evidence>
<feature type="region of interest" description="Disordered" evidence="1">
    <location>
        <begin position="665"/>
        <end position="684"/>
    </location>
</feature>
<organism evidence="4 5">
    <name type="scientific">Methylobacterium haplocladii</name>
    <dbReference type="NCBI Taxonomy" id="1176176"/>
    <lineage>
        <taxon>Bacteria</taxon>
        <taxon>Pseudomonadati</taxon>
        <taxon>Pseudomonadota</taxon>
        <taxon>Alphaproteobacteria</taxon>
        <taxon>Hyphomicrobiales</taxon>
        <taxon>Methylobacteriaceae</taxon>
        <taxon>Methylobacterium</taxon>
    </lineage>
</organism>
<evidence type="ECO:0000313" key="5">
    <source>
        <dbReference type="Proteomes" id="UP000321258"/>
    </source>
</evidence>
<dbReference type="InterPro" id="IPR036291">
    <property type="entry name" value="NAD(P)-bd_dom_sf"/>
</dbReference>
<evidence type="ECO:0000256" key="1">
    <source>
        <dbReference type="SAM" id="MobiDB-lite"/>
    </source>
</evidence>
<proteinExistence type="predicted"/>
<dbReference type="InterPro" id="IPR050721">
    <property type="entry name" value="Trk_Ktr_HKT_K-transport"/>
</dbReference>
<dbReference type="AlphaFoldDB" id="A0A512IU11"/>
<reference evidence="4 5" key="1">
    <citation type="submission" date="2019-07" db="EMBL/GenBank/DDBJ databases">
        <title>Whole genome shotgun sequence of Methylobacterium haplocladii NBRC 107714.</title>
        <authorList>
            <person name="Hosoyama A."/>
            <person name="Uohara A."/>
            <person name="Ohji S."/>
            <person name="Ichikawa N."/>
        </authorList>
    </citation>
    <scope>NUCLEOTIDE SEQUENCE [LARGE SCALE GENOMIC DNA]</scope>
    <source>
        <strain evidence="4 5">NBRC 107714</strain>
    </source>
</reference>
<keyword evidence="2" id="KW-1133">Transmembrane helix</keyword>
<protein>
    <recommendedName>
        <fullName evidence="3">RCK N-terminal domain-containing protein</fullName>
    </recommendedName>
</protein>
<keyword evidence="2" id="KW-0472">Membrane</keyword>
<dbReference type="RefSeq" id="WP_147081272.1">
    <property type="nucleotide sequence ID" value="NZ_BJZT01000040.1"/>
</dbReference>
<keyword evidence="5" id="KW-1185">Reference proteome</keyword>
<evidence type="ECO:0000259" key="3">
    <source>
        <dbReference type="PROSITE" id="PS51201"/>
    </source>
</evidence>
<keyword evidence="2" id="KW-0812">Transmembrane</keyword>
<accession>A0A512IU11</accession>
<dbReference type="Gene3D" id="6.20.350.10">
    <property type="match status" value="1"/>
</dbReference>